<dbReference type="Proteomes" id="UP000002457">
    <property type="component" value="Chromosome"/>
</dbReference>
<dbReference type="EMBL" id="CP001338">
    <property type="protein sequence ID" value="ACL15402.1"/>
    <property type="molecule type" value="Genomic_DNA"/>
</dbReference>
<gene>
    <name evidence="2" type="ordered locus">Mpal_0006</name>
</gene>
<evidence type="ECO:0000313" key="2">
    <source>
        <dbReference type="EMBL" id="ACL15402.1"/>
    </source>
</evidence>
<feature type="compositionally biased region" description="Acidic residues" evidence="1">
    <location>
        <begin position="131"/>
        <end position="142"/>
    </location>
</feature>
<organism evidence="2 3">
    <name type="scientific">Methanosphaerula palustris (strain ATCC BAA-1556 / DSM 19958 / E1-9c)</name>
    <dbReference type="NCBI Taxonomy" id="521011"/>
    <lineage>
        <taxon>Archaea</taxon>
        <taxon>Methanobacteriati</taxon>
        <taxon>Methanobacteriota</taxon>
        <taxon>Stenosarchaea group</taxon>
        <taxon>Methanomicrobia</taxon>
        <taxon>Methanomicrobiales</taxon>
        <taxon>Methanoregulaceae</taxon>
        <taxon>Methanosphaerula</taxon>
    </lineage>
</organism>
<protein>
    <recommendedName>
        <fullName evidence="4">Sporulation protein YtfJ</fullName>
    </recommendedName>
</protein>
<evidence type="ECO:0000256" key="1">
    <source>
        <dbReference type="SAM" id="MobiDB-lite"/>
    </source>
</evidence>
<dbReference type="PIRSF" id="PIRSF021377">
    <property type="entry name" value="YtfJ"/>
    <property type="match status" value="1"/>
</dbReference>
<dbReference type="InterPro" id="IPR014229">
    <property type="entry name" value="Spore_YtfJ"/>
</dbReference>
<dbReference type="AlphaFoldDB" id="B8GHT2"/>
<dbReference type="Pfam" id="PF09579">
    <property type="entry name" value="Spore_YtfJ"/>
    <property type="match status" value="1"/>
</dbReference>
<dbReference type="STRING" id="521011.Mpal_0006"/>
<dbReference type="PANTHER" id="PTHR39162:SF1">
    <property type="entry name" value="SPORULATION PROTEIN YTFJ"/>
    <property type="match status" value="1"/>
</dbReference>
<proteinExistence type="predicted"/>
<accession>B8GHT2</accession>
<dbReference type="HOGENOM" id="CLU_115880_2_1_2"/>
<dbReference type="RefSeq" id="WP_012616721.1">
    <property type="nucleotide sequence ID" value="NC_011832.1"/>
</dbReference>
<sequence length="142" mass="14886">MAGEEFLKTTVDELEKLVSTKNIIGDAIPMGERIVIPVASYGFAFGGGYAKGNDTMKGEGGGSGAGAGITPIAVIIIDSTVKGRDGIQVHMLNKKTEISELISTISTSLVPQIIEAVKSKMDKKEKKESAENTENEPETGSA</sequence>
<feature type="compositionally biased region" description="Basic and acidic residues" evidence="1">
    <location>
        <begin position="120"/>
        <end position="130"/>
    </location>
</feature>
<name>B8GHT2_METPE</name>
<dbReference type="eggNOG" id="arCOG04972">
    <property type="taxonomic scope" value="Archaea"/>
</dbReference>
<dbReference type="PANTHER" id="PTHR39162">
    <property type="entry name" value="GLL3345 PROTEIN"/>
    <property type="match status" value="1"/>
</dbReference>
<dbReference type="GeneID" id="7270118"/>
<evidence type="ECO:0000313" key="3">
    <source>
        <dbReference type="Proteomes" id="UP000002457"/>
    </source>
</evidence>
<keyword evidence="3" id="KW-1185">Reference proteome</keyword>
<feature type="region of interest" description="Disordered" evidence="1">
    <location>
        <begin position="120"/>
        <end position="142"/>
    </location>
</feature>
<reference evidence="2 3" key="1">
    <citation type="journal article" date="2015" name="Genome Announc.">
        <title>Complete Genome Sequence of Methanosphaerula palustris E1-9CT, a Hydrogenotrophic Methanogen Isolated from a Minerotrophic Fen Peatland.</title>
        <authorList>
            <person name="Cadillo-Quiroz H."/>
            <person name="Browne P."/>
            <person name="Kyrpides N."/>
            <person name="Woyke T."/>
            <person name="Goodwin L."/>
            <person name="Detter C."/>
            <person name="Yavitt J.B."/>
            <person name="Zinder S.H."/>
        </authorList>
    </citation>
    <scope>NUCLEOTIDE SEQUENCE [LARGE SCALE GENOMIC DNA]</scope>
    <source>
        <strain evidence="3">ATCC BAA-1556 / DSM 19958 / E1-9c</strain>
    </source>
</reference>
<dbReference type="KEGG" id="mpl:Mpal_0006"/>
<evidence type="ECO:0008006" key="4">
    <source>
        <dbReference type="Google" id="ProtNLM"/>
    </source>
</evidence>